<name>A0A100JTH9_STRSC</name>
<sequence>MLETADAGPRTALDRTTERRHIGTFQVPDDVTSMEFSLPGARLETTNVSESDGTNGVVRVTRISNGPGITDYVTHEKDFAYSAYGIHVGQDDRLTFFGEGQRITVHLIDCREDSPQLGDEITIEMAVSPYRVLIIPKGVAHTLDGLGGVVTRDEPVWYADQNPDWEPDNDLISFLRSSQQAPVVRTNRHELPVAAHLLLSRMSQQTNAQDQGAYAARYRVSIGGSTTYATLRPTWRAAETADDVHAWASRNNFVLTGPESFTVVPSTDSCTSDVLEVDLDGHPAGDGPDAGEGSAVGRFVRHEYSRRRLTWLAGSTDAQIEVVTADGERSVIRLGDPTIGVRVPPGTWYRLTGTGRVWLRSEMELLDLEPWALDHPLGRDVTTADPSEAGASRPEQDSDRYLPGPALHALARMEAKAISLTR</sequence>
<feature type="region of interest" description="Disordered" evidence="1">
    <location>
        <begin position="376"/>
        <end position="403"/>
    </location>
</feature>
<accession>A0A100JTH9</accession>
<dbReference type="InterPro" id="IPR011051">
    <property type="entry name" value="RmlC_Cupin_sf"/>
</dbReference>
<feature type="compositionally biased region" description="Basic and acidic residues" evidence="1">
    <location>
        <begin position="12"/>
        <end position="21"/>
    </location>
</feature>
<evidence type="ECO:0000313" key="2">
    <source>
        <dbReference type="EMBL" id="GAQ65389.1"/>
    </source>
</evidence>
<comment type="caution">
    <text evidence="2">The sequence shown here is derived from an EMBL/GenBank/DDBJ whole genome shotgun (WGS) entry which is preliminary data.</text>
</comment>
<feature type="region of interest" description="Disordered" evidence="1">
    <location>
        <begin position="1"/>
        <end position="21"/>
    </location>
</feature>
<dbReference type="AlphaFoldDB" id="A0A100JTH9"/>
<evidence type="ECO:0008006" key="4">
    <source>
        <dbReference type="Google" id="ProtNLM"/>
    </source>
</evidence>
<evidence type="ECO:0000256" key="1">
    <source>
        <dbReference type="SAM" id="MobiDB-lite"/>
    </source>
</evidence>
<dbReference type="Gene3D" id="2.60.120.10">
    <property type="entry name" value="Jelly Rolls"/>
    <property type="match status" value="1"/>
</dbReference>
<dbReference type="EMBL" id="BCMM01000030">
    <property type="protein sequence ID" value="GAQ65389.1"/>
    <property type="molecule type" value="Genomic_DNA"/>
</dbReference>
<gene>
    <name evidence="2" type="ORF">SsS58_05798</name>
</gene>
<proteinExistence type="predicted"/>
<dbReference type="Proteomes" id="UP000067448">
    <property type="component" value="Unassembled WGS sequence"/>
</dbReference>
<dbReference type="RefSeq" id="WP_059082753.1">
    <property type="nucleotide sequence ID" value="NZ_BCMM01000030.1"/>
</dbReference>
<organism evidence="2 3">
    <name type="scientific">Streptomyces scabiei</name>
    <dbReference type="NCBI Taxonomy" id="1930"/>
    <lineage>
        <taxon>Bacteria</taxon>
        <taxon>Bacillati</taxon>
        <taxon>Actinomycetota</taxon>
        <taxon>Actinomycetes</taxon>
        <taxon>Kitasatosporales</taxon>
        <taxon>Streptomycetaceae</taxon>
        <taxon>Streptomyces</taxon>
    </lineage>
</organism>
<dbReference type="InterPro" id="IPR014710">
    <property type="entry name" value="RmlC-like_jellyroll"/>
</dbReference>
<dbReference type="SUPFAM" id="SSF51182">
    <property type="entry name" value="RmlC-like cupins"/>
    <property type="match status" value="1"/>
</dbReference>
<evidence type="ECO:0000313" key="3">
    <source>
        <dbReference type="Proteomes" id="UP000067448"/>
    </source>
</evidence>
<reference evidence="3" key="1">
    <citation type="submission" date="2015-11" db="EMBL/GenBank/DDBJ databases">
        <authorList>
            <consortium name="Cross-ministerial Strategic Innovation Promotion Program (SIP) consortium"/>
            <person name="Tomihama T."/>
            <person name="Ikenaga M."/>
            <person name="Sakai M."/>
            <person name="Okubo T."/>
            <person name="Ikeda S."/>
        </authorList>
    </citation>
    <scope>NUCLEOTIDE SEQUENCE [LARGE SCALE GENOMIC DNA]</scope>
    <source>
        <strain evidence="3">S58</strain>
    </source>
</reference>
<reference evidence="2 3" key="2">
    <citation type="journal article" date="2016" name="Genome Announc.">
        <title>Draft Genome Sequences of Streptomyces scabiei S58, Streptomyces turgidiscabies T45, and Streptomyces acidiscabies a10, the Pathogens of Potato Common Scab, Isolated in Japan.</title>
        <authorList>
            <person name="Tomihama T."/>
            <person name="Nishi Y."/>
            <person name="Sakai M."/>
            <person name="Ikenaga M."/>
            <person name="Okubo T."/>
            <person name="Ikeda S."/>
        </authorList>
    </citation>
    <scope>NUCLEOTIDE SEQUENCE [LARGE SCALE GENOMIC DNA]</scope>
    <source>
        <strain evidence="2 3">S58</strain>
    </source>
</reference>
<reference evidence="3" key="3">
    <citation type="submission" date="2016-02" db="EMBL/GenBank/DDBJ databases">
        <title>Draft genome of pathogenic Streptomyces sp. in Japan.</title>
        <authorList>
            <person name="Tomihama T."/>
            <person name="Ikenaga M."/>
            <person name="Sakai M."/>
            <person name="Okubo T."/>
            <person name="Ikeda S."/>
        </authorList>
    </citation>
    <scope>NUCLEOTIDE SEQUENCE [LARGE SCALE GENOMIC DNA]</scope>
    <source>
        <strain evidence="3">S58</strain>
    </source>
</reference>
<protein>
    <recommendedName>
        <fullName evidence="4">dTDP-4-dehydrorhamnose 3,5-epimerase</fullName>
    </recommendedName>
</protein>